<dbReference type="Pfam" id="PF06445">
    <property type="entry name" value="GyrI-like"/>
    <property type="match status" value="1"/>
</dbReference>
<dbReference type="Gene3D" id="1.10.1660.10">
    <property type="match status" value="1"/>
</dbReference>
<dbReference type="SUPFAM" id="SSF46955">
    <property type="entry name" value="Putative DNA-binding domain"/>
    <property type="match status" value="1"/>
</dbReference>
<dbReference type="EMBL" id="QGGI01000006">
    <property type="protein sequence ID" value="PWJ95301.1"/>
    <property type="molecule type" value="Genomic_DNA"/>
</dbReference>
<evidence type="ECO:0000256" key="2">
    <source>
        <dbReference type="ARBA" id="ARBA00023015"/>
    </source>
</evidence>
<dbReference type="CDD" id="cd01107">
    <property type="entry name" value="HTH_BmrR"/>
    <property type="match status" value="1"/>
</dbReference>
<feature type="coiled-coil region" evidence="5">
    <location>
        <begin position="103"/>
        <end position="137"/>
    </location>
</feature>
<dbReference type="InterPro" id="IPR029442">
    <property type="entry name" value="GyrI-like"/>
</dbReference>
<evidence type="ECO:0000313" key="8">
    <source>
        <dbReference type="Proteomes" id="UP000245921"/>
    </source>
</evidence>
<name>A0AA45HJ28_9BACT</name>
<dbReference type="SMART" id="SM00871">
    <property type="entry name" value="AraC_E_bind"/>
    <property type="match status" value="1"/>
</dbReference>
<dbReference type="InterPro" id="IPR000551">
    <property type="entry name" value="MerR-type_HTH_dom"/>
</dbReference>
<reference evidence="7 8" key="1">
    <citation type="submission" date="2018-05" db="EMBL/GenBank/DDBJ databases">
        <title>Genomic Encyclopedia of Type Strains, Phase IV (KMG-IV): sequencing the most valuable type-strain genomes for metagenomic binning, comparative biology and taxonomic classification.</title>
        <authorList>
            <person name="Goeker M."/>
        </authorList>
    </citation>
    <scope>NUCLEOTIDE SEQUENCE [LARGE SCALE GENOMIC DNA]</scope>
    <source>
        <strain evidence="7 8">DSM 24906</strain>
    </source>
</reference>
<organism evidence="7 8">
    <name type="scientific">Oceanotoga teriensis</name>
    <dbReference type="NCBI Taxonomy" id="515440"/>
    <lineage>
        <taxon>Bacteria</taxon>
        <taxon>Thermotogati</taxon>
        <taxon>Thermotogota</taxon>
        <taxon>Thermotogae</taxon>
        <taxon>Petrotogales</taxon>
        <taxon>Petrotogaceae</taxon>
        <taxon>Oceanotoga</taxon>
    </lineage>
</organism>
<dbReference type="InterPro" id="IPR010499">
    <property type="entry name" value="AraC_E-bd"/>
</dbReference>
<dbReference type="PROSITE" id="PS00552">
    <property type="entry name" value="HTH_MERR_1"/>
    <property type="match status" value="1"/>
</dbReference>
<dbReference type="GO" id="GO:0003700">
    <property type="term" value="F:DNA-binding transcription factor activity"/>
    <property type="evidence" value="ECO:0007669"/>
    <property type="project" value="InterPro"/>
</dbReference>
<keyword evidence="2" id="KW-0805">Transcription regulation</keyword>
<protein>
    <submittedName>
        <fullName evidence="7">DNA-binding transcriptional MerR regulator</fullName>
    </submittedName>
</protein>
<dbReference type="InterPro" id="IPR009061">
    <property type="entry name" value="DNA-bd_dom_put_sf"/>
</dbReference>
<keyword evidence="5" id="KW-0175">Coiled coil</keyword>
<evidence type="ECO:0000256" key="4">
    <source>
        <dbReference type="ARBA" id="ARBA00023163"/>
    </source>
</evidence>
<dbReference type="GO" id="GO:0003677">
    <property type="term" value="F:DNA binding"/>
    <property type="evidence" value="ECO:0007669"/>
    <property type="project" value="UniProtKB-KW"/>
</dbReference>
<accession>A0AA45HJ28</accession>
<dbReference type="Pfam" id="PF13411">
    <property type="entry name" value="MerR_1"/>
    <property type="match status" value="1"/>
</dbReference>
<dbReference type="SMART" id="SM00422">
    <property type="entry name" value="HTH_MERR"/>
    <property type="match status" value="1"/>
</dbReference>
<evidence type="ECO:0000256" key="1">
    <source>
        <dbReference type="ARBA" id="ARBA00022491"/>
    </source>
</evidence>
<feature type="domain" description="HTH merR-type" evidence="6">
    <location>
        <begin position="26"/>
        <end position="96"/>
    </location>
</feature>
<dbReference type="InterPro" id="IPR047057">
    <property type="entry name" value="MerR_fam"/>
</dbReference>
<gene>
    <name evidence="7" type="ORF">C7380_106109</name>
</gene>
<dbReference type="PANTHER" id="PTHR30204">
    <property type="entry name" value="REDOX-CYCLING DRUG-SENSING TRANSCRIPTIONAL ACTIVATOR SOXR"/>
    <property type="match status" value="1"/>
</dbReference>
<proteinExistence type="predicted"/>
<dbReference type="PROSITE" id="PS50937">
    <property type="entry name" value="HTH_MERR_2"/>
    <property type="match status" value="1"/>
</dbReference>
<evidence type="ECO:0000259" key="6">
    <source>
        <dbReference type="PROSITE" id="PS50937"/>
    </source>
</evidence>
<sequence>MSLKIDIFNYIFGGVFNRMIEDNSILFKIGDFSKLTEVSIRMLRYYDEQGIFKPFKIDEFTGYRFYCVEQIPIIQKIILLRDMNFSVKQIKKILESWENNFLIENLNKRKDIILNEINSLYNKINNINTAIEDIKKNNICINFNINFKSIPQYNIVSIRETISSYNDEKKLWKKLDFLVNKYNITLKKGIGNNLCIFHNDDFVKNSIDVEVGYIIEKKYIDFEKLIFRNTRKVNLMACMMVKGPYTNLEKAYKFLIYWLNSHNHYKICGKSRQICHVSNEEPFYNKNPENYLTEIQIPVLKI</sequence>
<comment type="caution">
    <text evidence="7">The sequence shown here is derived from an EMBL/GenBank/DDBJ whole genome shotgun (WGS) entry which is preliminary data.</text>
</comment>
<keyword evidence="8" id="KW-1185">Reference proteome</keyword>
<dbReference type="Gene3D" id="3.20.80.10">
    <property type="entry name" value="Regulatory factor, effector binding domain"/>
    <property type="match status" value="1"/>
</dbReference>
<dbReference type="SUPFAM" id="SSF55136">
    <property type="entry name" value="Probable bacterial effector-binding domain"/>
    <property type="match status" value="1"/>
</dbReference>
<evidence type="ECO:0000256" key="3">
    <source>
        <dbReference type="ARBA" id="ARBA00023125"/>
    </source>
</evidence>
<evidence type="ECO:0000256" key="5">
    <source>
        <dbReference type="SAM" id="Coils"/>
    </source>
</evidence>
<keyword evidence="1" id="KW-0678">Repressor</keyword>
<dbReference type="AlphaFoldDB" id="A0AA45HJ28"/>
<dbReference type="Proteomes" id="UP000245921">
    <property type="component" value="Unassembled WGS sequence"/>
</dbReference>
<dbReference type="InterPro" id="IPR011256">
    <property type="entry name" value="Reg_factor_effector_dom_sf"/>
</dbReference>
<keyword evidence="3 7" id="KW-0238">DNA-binding</keyword>
<dbReference type="PANTHER" id="PTHR30204:SF69">
    <property type="entry name" value="MERR-FAMILY TRANSCRIPTIONAL REGULATOR"/>
    <property type="match status" value="1"/>
</dbReference>
<keyword evidence="4" id="KW-0804">Transcription</keyword>
<evidence type="ECO:0000313" key="7">
    <source>
        <dbReference type="EMBL" id="PWJ95301.1"/>
    </source>
</evidence>